<keyword evidence="3" id="KW-1185">Reference proteome</keyword>
<gene>
    <name evidence="2" type="ORF">SEA_AARONOCOLUS_28</name>
</gene>
<feature type="region of interest" description="Disordered" evidence="1">
    <location>
        <begin position="51"/>
        <end position="73"/>
    </location>
</feature>
<feature type="compositionally biased region" description="Basic residues" evidence="1">
    <location>
        <begin position="63"/>
        <end position="73"/>
    </location>
</feature>
<organism evidence="2 3">
    <name type="scientific">Streptomyces phage Aaronocolus</name>
    <dbReference type="NCBI Taxonomy" id="1690426"/>
    <lineage>
        <taxon>Viruses</taxon>
        <taxon>Duplodnaviria</taxon>
        <taxon>Heunggongvirae</taxon>
        <taxon>Uroviricota</taxon>
        <taxon>Caudoviricetes</taxon>
        <taxon>Arquatrovirinae</taxon>
        <taxon>Likavirus</taxon>
        <taxon>Likavirus aaronocolus</taxon>
    </lineage>
</organism>
<evidence type="ECO:0000313" key="3">
    <source>
        <dbReference type="Proteomes" id="UP000230189"/>
    </source>
</evidence>
<evidence type="ECO:0000313" key="2">
    <source>
        <dbReference type="EMBL" id="AKY03410.1"/>
    </source>
</evidence>
<protein>
    <submittedName>
        <fullName evidence="2">DNA binding protein</fullName>
    </submittedName>
</protein>
<accession>A0A0K1Y8H4</accession>
<sequence>MKIEITVCDLDQAVGVPTKRYTITVEGRTVELDLCEVHAGSLESLMDIKAPEPEKPARPRAVQSKKRTTRTRPRIVSLEEIEEMKQ</sequence>
<dbReference type="EMBL" id="KT124227">
    <property type="protein sequence ID" value="AKY03410.1"/>
    <property type="molecule type" value="Genomic_DNA"/>
</dbReference>
<evidence type="ECO:0000256" key="1">
    <source>
        <dbReference type="SAM" id="MobiDB-lite"/>
    </source>
</evidence>
<proteinExistence type="predicted"/>
<reference evidence="2 3" key="1">
    <citation type="submission" date="2015-06" db="EMBL/GenBank/DDBJ databases">
        <authorList>
            <person name="Bond A.M."/>
            <person name="Lara A."/>
            <person name="Barnett S.E."/>
            <person name="Bhuiyan S."/>
            <person name="Layton S.R."/>
            <person name="Donegan-Quick R."/>
            <person name="Benjamin R.C."/>
            <person name="Hughes L.E."/>
            <person name="Bradley K.W."/>
            <person name="Asai D.J."/>
            <person name="Bowman C.A."/>
            <person name="Russell D.A."/>
            <person name="Pope W.H."/>
            <person name="Jacobs-Sera D."/>
            <person name="Hendrix R.W."/>
            <person name="Hatfull G.F."/>
        </authorList>
    </citation>
    <scope>NUCLEOTIDE SEQUENCE [LARGE SCALE GENOMIC DNA]</scope>
</reference>
<dbReference type="Proteomes" id="UP000230189">
    <property type="component" value="Segment"/>
</dbReference>
<name>A0A0K1Y8H4_9CAUD</name>